<evidence type="ECO:0000313" key="2">
    <source>
        <dbReference type="Proteomes" id="UP000030762"/>
    </source>
</evidence>
<organism evidence="1 2">
    <name type="scientific">Saprolegnia diclina (strain VS20)</name>
    <dbReference type="NCBI Taxonomy" id="1156394"/>
    <lineage>
        <taxon>Eukaryota</taxon>
        <taxon>Sar</taxon>
        <taxon>Stramenopiles</taxon>
        <taxon>Oomycota</taxon>
        <taxon>Saprolegniomycetes</taxon>
        <taxon>Saprolegniales</taxon>
        <taxon>Saprolegniaceae</taxon>
        <taxon>Saprolegnia</taxon>
    </lineage>
</organism>
<gene>
    <name evidence="1" type="ORF">SDRG_08761</name>
</gene>
<dbReference type="GeneID" id="19949488"/>
<keyword evidence="2" id="KW-1185">Reference proteome</keyword>
<dbReference type="VEuPathDB" id="FungiDB:SDRG_08761"/>
<dbReference type="EMBL" id="JH767158">
    <property type="protein sequence ID" value="EQC33657.1"/>
    <property type="molecule type" value="Genomic_DNA"/>
</dbReference>
<evidence type="ECO:0000313" key="1">
    <source>
        <dbReference type="EMBL" id="EQC33657.1"/>
    </source>
</evidence>
<dbReference type="AlphaFoldDB" id="T0RTL5"/>
<dbReference type="Proteomes" id="UP000030762">
    <property type="component" value="Unassembled WGS sequence"/>
</dbReference>
<accession>T0RTL5</accession>
<name>T0RTL5_SAPDV</name>
<dbReference type="InParanoid" id="T0RTL5"/>
<dbReference type="OMA" id="SETNACC"/>
<dbReference type="OrthoDB" id="27483at2759"/>
<sequence>MANRALAAHEAAFQLVQEPSAFAAMSSLPHPAPVLFCLTGMDEPVSWPLCAAQAAQIAGLHPDKTISAANIHLDERFMNSYHDMHAAMYRTYVPHLGPSSDVYMELSHLIVDDVGDADSFRLQPSNDDTVNTTTFGMLLVLLPSEHTGGAVTFTFGGHSTTFDDAASLVETPFSAAFLCATITSAPITSGRRVALVYRLYYGDVDGPMRMVPPAQDAAIAAFRAIAQSTTQEVQCVGLELEDMEEQYLSFASLTTWEAGFVHVLLAAGTYGVGLASLDMNRNGVIKAFEPHPTLLHLPPPQSTAFQCPSCVPVYWPTRHRVCIVDPVTVWDVLEQRVCERHGDKAAAYLGVSDTKELLLGMLTTHDLRQLRRERSLSFLQKMQMLLVALKDVALSAAFLDAVAITEALVATKVGPVVHCLLSQHGWEPLQASVLGLVRRWINSDPDATLQLLTSLAGLNTKSVLCRPLRQPYDAELFKRCYGVMLATPGLVGTEMTRFDRGPTFVTGLFLLEDYVTRLVPQRQAANYVSQRLPLIFVPAIDAYLFAYPSVDRLLSSSPLPLLDLAVGLESAVRCHMSLPLPPTVLETIFAAIRPMTADTLTAITTNVASAVLFLACVSQCLDTSLFHSLVDVCGLGLLPTVHSIALEFPNHALLNQLVAAFIDTSVDALVDESQWPEWHLCPVPVRPNDESFAAKPGVLILVDALAFLERMAPSRARAFATRYLQRLPTTLSMIHDRLVPVLTRLGCHSGAYDVLVEATIDRFAALPHLADYTLPRPWTLNPNHCPQHDPYEIVRKRRRRLSETNACCRRERKPVIVLGEDQPFPRVYVLEKVRQPGDVADAEWYMAEKMRKIHAHVSAFVTTLVRQRQDDDAAASVTNAPPAKRLRS</sequence>
<dbReference type="RefSeq" id="XP_008612880.1">
    <property type="nucleotide sequence ID" value="XM_008614658.1"/>
</dbReference>
<proteinExistence type="predicted"/>
<reference evidence="1 2" key="1">
    <citation type="submission" date="2012-04" db="EMBL/GenBank/DDBJ databases">
        <title>The Genome Sequence of Saprolegnia declina VS20.</title>
        <authorList>
            <consortium name="The Broad Institute Genome Sequencing Platform"/>
            <person name="Russ C."/>
            <person name="Nusbaum C."/>
            <person name="Tyler B."/>
            <person name="van West P."/>
            <person name="Dieguez-Uribeondo J."/>
            <person name="de Bruijn I."/>
            <person name="Tripathy S."/>
            <person name="Jiang R."/>
            <person name="Young S.K."/>
            <person name="Zeng Q."/>
            <person name="Gargeya S."/>
            <person name="Fitzgerald M."/>
            <person name="Haas B."/>
            <person name="Abouelleil A."/>
            <person name="Alvarado L."/>
            <person name="Arachchi H.M."/>
            <person name="Berlin A."/>
            <person name="Chapman S.B."/>
            <person name="Goldberg J."/>
            <person name="Griggs A."/>
            <person name="Gujja S."/>
            <person name="Hansen M."/>
            <person name="Howarth C."/>
            <person name="Imamovic A."/>
            <person name="Larimer J."/>
            <person name="McCowen C."/>
            <person name="Montmayeur A."/>
            <person name="Murphy C."/>
            <person name="Neiman D."/>
            <person name="Pearson M."/>
            <person name="Priest M."/>
            <person name="Roberts A."/>
            <person name="Saif S."/>
            <person name="Shea T."/>
            <person name="Sisk P."/>
            <person name="Sykes S."/>
            <person name="Wortman J."/>
            <person name="Nusbaum C."/>
            <person name="Birren B."/>
        </authorList>
    </citation>
    <scope>NUCLEOTIDE SEQUENCE [LARGE SCALE GENOMIC DNA]</scope>
    <source>
        <strain evidence="1 2">VS20</strain>
    </source>
</reference>
<protein>
    <submittedName>
        <fullName evidence="1">Uncharacterized protein</fullName>
    </submittedName>
</protein>